<reference evidence="3" key="1">
    <citation type="submission" date="2013-04" db="EMBL/GenBank/DDBJ databases">
        <title>The Genome Sequence of Fonticula alba ATCC 38817.</title>
        <authorList>
            <consortium name="The Broad Institute Genomics Platform"/>
            <person name="Russ C."/>
            <person name="Cuomo C."/>
            <person name="Burger G."/>
            <person name="Gray M.W."/>
            <person name="Holland P.W.H."/>
            <person name="King N."/>
            <person name="Lang F.B.F."/>
            <person name="Roger A.J."/>
            <person name="Ruiz-Trillo I."/>
            <person name="Brown M."/>
            <person name="Walker B."/>
            <person name="Young S."/>
            <person name="Zeng Q."/>
            <person name="Gargeya S."/>
            <person name="Fitzgerald M."/>
            <person name="Haas B."/>
            <person name="Abouelleil A."/>
            <person name="Allen A.W."/>
            <person name="Alvarado L."/>
            <person name="Arachchi H.M."/>
            <person name="Berlin A.M."/>
            <person name="Chapman S.B."/>
            <person name="Gainer-Dewar J."/>
            <person name="Goldberg J."/>
            <person name="Griggs A."/>
            <person name="Gujja S."/>
            <person name="Hansen M."/>
            <person name="Howarth C."/>
            <person name="Imamovic A."/>
            <person name="Ireland A."/>
            <person name="Larimer J."/>
            <person name="McCowan C."/>
            <person name="Murphy C."/>
            <person name="Pearson M."/>
            <person name="Poon T.W."/>
            <person name="Priest M."/>
            <person name="Roberts A."/>
            <person name="Saif S."/>
            <person name="Shea T."/>
            <person name="Sisk P."/>
            <person name="Sykes S."/>
            <person name="Wortman J."/>
            <person name="Nusbaum C."/>
            <person name="Birren B."/>
        </authorList>
    </citation>
    <scope>NUCLEOTIDE SEQUENCE [LARGE SCALE GENOMIC DNA]</scope>
    <source>
        <strain evidence="3">ATCC 38817</strain>
    </source>
</reference>
<evidence type="ECO:0000256" key="1">
    <source>
        <dbReference type="SAM" id="MobiDB-lite"/>
    </source>
</evidence>
<sequence>MSTFLSTSSAVASGDVDIDTLVVRLYAQFLDSTDLSVNYRDLVAQMINKRQTRLIVNIDDLRAFNAAEAKILLKNPSLRLIAFEQALREMVESINHLYARETEGQLRIGITGPLGAHSLNPRMLAAHYLGSLVSIEGIVTRWESRGFGGASDPFSGSPGHLIARMPGAERRAAPRGTNSGGCRRCKMAPPV</sequence>
<dbReference type="InterPro" id="IPR027925">
    <property type="entry name" value="MCM_N"/>
</dbReference>
<dbReference type="eggNOG" id="KOG0479">
    <property type="taxonomic scope" value="Eukaryota"/>
</dbReference>
<accession>A0A058Z639</accession>
<feature type="region of interest" description="Disordered" evidence="1">
    <location>
        <begin position="169"/>
        <end position="191"/>
    </location>
</feature>
<gene>
    <name evidence="3" type="ORF">H696_03998</name>
</gene>
<dbReference type="OMA" id="CRRCKMA"/>
<name>A0A058Z639_FONAL</name>
<dbReference type="Pfam" id="PF14551">
    <property type="entry name" value="MCM_N"/>
    <property type="match status" value="1"/>
</dbReference>
<proteinExistence type="predicted"/>
<evidence type="ECO:0000313" key="4">
    <source>
        <dbReference type="Proteomes" id="UP000030693"/>
    </source>
</evidence>
<dbReference type="SUPFAM" id="SSF50249">
    <property type="entry name" value="Nucleic acid-binding proteins"/>
    <property type="match status" value="1"/>
</dbReference>
<dbReference type="STRING" id="691883.A0A058Z639"/>
<feature type="domain" description="MCM N-terminal" evidence="2">
    <location>
        <begin position="24"/>
        <end position="110"/>
    </location>
</feature>
<keyword evidence="4" id="KW-1185">Reference proteome</keyword>
<dbReference type="OrthoDB" id="1882346at2759"/>
<protein>
    <recommendedName>
        <fullName evidence="2">MCM N-terminal domain-containing protein</fullName>
    </recommendedName>
</protein>
<dbReference type="EMBL" id="KB932206">
    <property type="protein sequence ID" value="KCV69576.1"/>
    <property type="molecule type" value="Genomic_DNA"/>
</dbReference>
<dbReference type="InterPro" id="IPR012340">
    <property type="entry name" value="NA-bd_OB-fold"/>
</dbReference>
<organism evidence="3">
    <name type="scientific">Fonticula alba</name>
    <name type="common">Slime mold</name>
    <dbReference type="NCBI Taxonomy" id="691883"/>
    <lineage>
        <taxon>Eukaryota</taxon>
        <taxon>Rotosphaerida</taxon>
        <taxon>Fonticulaceae</taxon>
        <taxon>Fonticula</taxon>
    </lineage>
</organism>
<dbReference type="RefSeq" id="XP_009496141.1">
    <property type="nucleotide sequence ID" value="XM_009497866.1"/>
</dbReference>
<dbReference type="GeneID" id="20528723"/>
<dbReference type="Gene3D" id="3.30.1640.10">
    <property type="entry name" value="mini-chromosome maintenance (MCM) complex, chain A, domain 1"/>
    <property type="match status" value="1"/>
</dbReference>
<evidence type="ECO:0000313" key="3">
    <source>
        <dbReference type="EMBL" id="KCV69576.1"/>
    </source>
</evidence>
<dbReference type="Proteomes" id="UP000030693">
    <property type="component" value="Unassembled WGS sequence"/>
</dbReference>
<dbReference type="AlphaFoldDB" id="A0A058Z639"/>
<evidence type="ECO:0000259" key="2">
    <source>
        <dbReference type="Pfam" id="PF14551"/>
    </source>
</evidence>